<dbReference type="InterPro" id="IPR015061">
    <property type="entry name" value="DUF1882"/>
</dbReference>
<accession>A0ABT7R0Q6</accession>
<dbReference type="InterPro" id="IPR044919">
    <property type="entry name" value="HP0184-like_sf"/>
</dbReference>
<feature type="domain" description="DUF1882" evidence="2">
    <location>
        <begin position="6"/>
        <end position="63"/>
    </location>
</feature>
<protein>
    <submittedName>
        <fullName evidence="3">DUF1882 domain-containing protein</fullName>
    </submittedName>
</protein>
<keyword evidence="1" id="KW-0175">Coiled coil</keyword>
<gene>
    <name evidence="3" type="ORF">PGH07_10870</name>
</gene>
<keyword evidence="4" id="KW-1185">Reference proteome</keyword>
<sequence length="165" mass="19973">MKVFDLDLIDTHYYIKRNSIVEQIQFNNRTFYAKFERIDEPLTPLLLEQHLQREYTIAAPLLENGYTDYLVIEYKGEEYQRFHYLIKHLFDTLHIEKYHIYQGKSEERIQVFIEVDKLSLEEADKQLKELSNLLKQKLTKKWKCLPDISLPEAYNIITLPYKKLI</sequence>
<evidence type="ECO:0000256" key="1">
    <source>
        <dbReference type="SAM" id="Coils"/>
    </source>
</evidence>
<dbReference type="SUPFAM" id="SSF56747">
    <property type="entry name" value="Prim-pol domain"/>
    <property type="match status" value="1"/>
</dbReference>
<dbReference type="Proteomes" id="UP001169069">
    <property type="component" value="Unassembled WGS sequence"/>
</dbReference>
<evidence type="ECO:0000259" key="2">
    <source>
        <dbReference type="Pfam" id="PF08966"/>
    </source>
</evidence>
<dbReference type="Pfam" id="PF08966">
    <property type="entry name" value="DUF1882"/>
    <property type="match status" value="1"/>
</dbReference>
<name>A0ABT7R0Q6_9BACT</name>
<evidence type="ECO:0000313" key="4">
    <source>
        <dbReference type="Proteomes" id="UP001169069"/>
    </source>
</evidence>
<dbReference type="EMBL" id="JAQIBD010000005">
    <property type="protein sequence ID" value="MDM5272674.1"/>
    <property type="molecule type" value="Genomic_DNA"/>
</dbReference>
<dbReference type="Gene3D" id="3.90.920.20">
    <property type="entry name" value="HP0184-like"/>
    <property type="match status" value="1"/>
</dbReference>
<dbReference type="RefSeq" id="WP_289414516.1">
    <property type="nucleotide sequence ID" value="NZ_JAQIBD010000005.1"/>
</dbReference>
<proteinExistence type="predicted"/>
<reference evidence="3" key="1">
    <citation type="submission" date="2023-01" db="EMBL/GenBank/DDBJ databases">
        <title>Sulfurovum sp. zt1-1 genome assembly.</title>
        <authorList>
            <person name="Wang J."/>
        </authorList>
    </citation>
    <scope>NUCLEOTIDE SEQUENCE</scope>
    <source>
        <strain evidence="3">Zt1-1</strain>
    </source>
</reference>
<comment type="caution">
    <text evidence="3">The sequence shown here is derived from an EMBL/GenBank/DDBJ whole genome shotgun (WGS) entry which is preliminary data.</text>
</comment>
<evidence type="ECO:0000313" key="3">
    <source>
        <dbReference type="EMBL" id="MDM5272674.1"/>
    </source>
</evidence>
<feature type="coiled-coil region" evidence="1">
    <location>
        <begin position="113"/>
        <end position="140"/>
    </location>
</feature>
<organism evidence="3 4">
    <name type="scientific">Sulfurovum zhangzhouensis</name>
    <dbReference type="NCBI Taxonomy" id="3019067"/>
    <lineage>
        <taxon>Bacteria</taxon>
        <taxon>Pseudomonadati</taxon>
        <taxon>Campylobacterota</taxon>
        <taxon>Epsilonproteobacteria</taxon>
        <taxon>Campylobacterales</taxon>
        <taxon>Sulfurovaceae</taxon>
        <taxon>Sulfurovum</taxon>
    </lineage>
</organism>